<feature type="domain" description="YhcG N-terminal" evidence="3">
    <location>
        <begin position="40"/>
        <end position="175"/>
    </location>
</feature>
<dbReference type="AlphaFoldDB" id="A0A8B0SL91"/>
<name>A0A8B0SL91_9GAMM</name>
<dbReference type="InterPro" id="IPR011856">
    <property type="entry name" value="tRNA_endonuc-like_dom_sf"/>
</dbReference>
<evidence type="ECO:0000313" key="6">
    <source>
        <dbReference type="Proteomes" id="UP000664466"/>
    </source>
</evidence>
<dbReference type="RefSeq" id="WP_207250581.1">
    <property type="nucleotide sequence ID" value="NZ_JAFMPM010000006.1"/>
</dbReference>
<dbReference type="PANTHER" id="PTHR30547:SF0">
    <property type="entry name" value="BLR8175 PROTEIN"/>
    <property type="match status" value="1"/>
</dbReference>
<gene>
    <name evidence="5" type="ORF">J1836_004730</name>
    <name evidence="4" type="ORF">J1836_08100</name>
</gene>
<reference evidence="5" key="2">
    <citation type="submission" date="2021-04" db="EMBL/GenBank/DDBJ databases">
        <title>Complete Genome and methylome analysis of Thiothrix fructosivorans ATCC 49748.</title>
        <authorList>
            <person name="Fomenkov A."/>
            <person name="Sun L."/>
            <person name="Vincze T."/>
            <person name="Grabovich M.Y."/>
            <person name="Roberts R.J."/>
        </authorList>
    </citation>
    <scope>NUCLEOTIDE SEQUENCE</scope>
    <source>
        <strain evidence="5">ATCC 49748</strain>
    </source>
</reference>
<dbReference type="EMBL" id="CP072748">
    <property type="protein sequence ID" value="QTX11659.1"/>
    <property type="molecule type" value="Genomic_DNA"/>
</dbReference>
<dbReference type="Gene3D" id="3.40.1350.10">
    <property type="match status" value="1"/>
</dbReference>
<dbReference type="Proteomes" id="UP000664466">
    <property type="component" value="Unassembled WGS sequence"/>
</dbReference>
<sequence length="384" mass="44874">MSDKQQRKQRGESSNPAVMMPTPTTLSDLPANYPALLDSLRKLVGNERLRIVQRANQQMILLYWQIGQEILQQQQQEGWGAKVIDRLAYDLKQAFPEMSGFSPRNLKYMRKFAENWDDRELVQRTVALISWRSNIVLLDKLHCSNERLWYASRTLEYGWSRDILYLQIENRLHLRQGQSQNNFPATLPPEQSDMVVQLFKDPYLFDFLGTDAPRREAELEQQLIHHLEKFLVELGQGFAFVGRQVHLEVGDEDFYADLLFYHLKLRCYVVVELKMGKFTAGFVSQLQMYQTIIDEQLRHPDDQPTIGLLLVKEKNNLIVEYALASYNKPIGVAEWQQQLTRTLPEELKTSLPSIEEIERELQEKEQRIEEKQGLCAVLHKGDKP</sequence>
<organism evidence="5">
    <name type="scientific">Thiothrix fructosivorans</name>
    <dbReference type="NCBI Taxonomy" id="111770"/>
    <lineage>
        <taxon>Bacteria</taxon>
        <taxon>Pseudomonadati</taxon>
        <taxon>Pseudomonadota</taxon>
        <taxon>Gammaproteobacteria</taxon>
        <taxon>Thiotrichales</taxon>
        <taxon>Thiotrichaceae</taxon>
        <taxon>Thiothrix</taxon>
    </lineage>
</organism>
<proteinExistence type="predicted"/>
<dbReference type="PANTHER" id="PTHR30547">
    <property type="entry name" value="UNCHARACTERIZED PROTEIN YHCG-RELATED"/>
    <property type="match status" value="1"/>
</dbReference>
<feature type="domain" description="YhcG PDDEXK nuclease" evidence="2">
    <location>
        <begin position="197"/>
        <end position="352"/>
    </location>
</feature>
<dbReference type="EMBL" id="JAFMPM010000006">
    <property type="protein sequence ID" value="MBO0612887.1"/>
    <property type="molecule type" value="Genomic_DNA"/>
</dbReference>
<dbReference type="InterPro" id="IPR009362">
    <property type="entry name" value="YhcG_C"/>
</dbReference>
<dbReference type="Pfam" id="PF06250">
    <property type="entry name" value="YhcG_C"/>
    <property type="match status" value="1"/>
</dbReference>
<evidence type="ECO:0000313" key="4">
    <source>
        <dbReference type="EMBL" id="MBO0612887.1"/>
    </source>
</evidence>
<evidence type="ECO:0000259" key="2">
    <source>
        <dbReference type="Pfam" id="PF06250"/>
    </source>
</evidence>
<feature type="compositionally biased region" description="Polar residues" evidence="1">
    <location>
        <begin position="12"/>
        <end position="25"/>
    </location>
</feature>
<feature type="region of interest" description="Disordered" evidence="1">
    <location>
        <begin position="1"/>
        <end position="25"/>
    </location>
</feature>
<dbReference type="InterPro" id="IPR053148">
    <property type="entry name" value="PD-DEXK-like_domain"/>
</dbReference>
<evidence type="ECO:0000313" key="5">
    <source>
        <dbReference type="EMBL" id="QTX11659.1"/>
    </source>
</evidence>
<keyword evidence="6" id="KW-1185">Reference proteome</keyword>
<reference evidence="4 6" key="1">
    <citation type="submission" date="2021-03" db="EMBL/GenBank/DDBJ databases">
        <title>Draft genome and methylome analysis of Thiotrix fructosivoruns ATCC 49748.</title>
        <authorList>
            <person name="Fomenkov A."/>
            <person name="Grabovich M.Y."/>
            <person name="Roberts R.J."/>
        </authorList>
    </citation>
    <scope>NUCLEOTIDE SEQUENCE [LARGE SCALE GENOMIC DNA]</scope>
    <source>
        <strain evidence="4 6">ATCC 49748</strain>
    </source>
</reference>
<dbReference type="GO" id="GO:0003676">
    <property type="term" value="F:nucleic acid binding"/>
    <property type="evidence" value="ECO:0007669"/>
    <property type="project" value="InterPro"/>
</dbReference>
<evidence type="ECO:0000259" key="3">
    <source>
        <dbReference type="Pfam" id="PF17761"/>
    </source>
</evidence>
<dbReference type="Pfam" id="PF17761">
    <property type="entry name" value="DUF1016_N"/>
    <property type="match status" value="1"/>
</dbReference>
<feature type="compositionally biased region" description="Basic and acidic residues" evidence="1">
    <location>
        <begin position="1"/>
        <end position="11"/>
    </location>
</feature>
<dbReference type="InterPro" id="IPR041527">
    <property type="entry name" value="YhcG_N"/>
</dbReference>
<evidence type="ECO:0000256" key="1">
    <source>
        <dbReference type="SAM" id="MobiDB-lite"/>
    </source>
</evidence>
<protein>
    <submittedName>
        <fullName evidence="5">DUF1016 family protein</fullName>
    </submittedName>
</protein>
<accession>A0A8B0SL91</accession>